<organism evidence="3 4">
    <name type="scientific">Paenibacillus wynnii</name>
    <dbReference type="NCBI Taxonomy" id="268407"/>
    <lineage>
        <taxon>Bacteria</taxon>
        <taxon>Bacillati</taxon>
        <taxon>Bacillota</taxon>
        <taxon>Bacilli</taxon>
        <taxon>Bacillales</taxon>
        <taxon>Paenibacillaceae</taxon>
        <taxon>Paenibacillus</taxon>
    </lineage>
</organism>
<keyword evidence="1" id="KW-1133">Transmembrane helix</keyword>
<protein>
    <recommendedName>
        <fullName evidence="2">CAAX prenyl protease 2/Lysostaphin resistance protein A-like domain-containing protein</fullName>
    </recommendedName>
</protein>
<dbReference type="PANTHER" id="PTHR36435">
    <property type="entry name" value="SLR1288 PROTEIN"/>
    <property type="match status" value="1"/>
</dbReference>
<feature type="transmembrane region" description="Helical" evidence="1">
    <location>
        <begin position="127"/>
        <end position="153"/>
    </location>
</feature>
<dbReference type="STRING" id="268407.PWYN_14770"/>
<dbReference type="AlphaFoldDB" id="A0A098MEH7"/>
<feature type="transmembrane region" description="Helical" evidence="1">
    <location>
        <begin position="165"/>
        <end position="190"/>
    </location>
</feature>
<dbReference type="GO" id="GO:0004175">
    <property type="term" value="F:endopeptidase activity"/>
    <property type="evidence" value="ECO:0007669"/>
    <property type="project" value="UniProtKB-ARBA"/>
</dbReference>
<feature type="transmembrane region" description="Helical" evidence="1">
    <location>
        <begin position="12"/>
        <end position="33"/>
    </location>
</feature>
<dbReference type="OrthoDB" id="9782250at2"/>
<dbReference type="InterPro" id="IPR003675">
    <property type="entry name" value="Rce1/LyrA-like_dom"/>
</dbReference>
<dbReference type="GO" id="GO:0080120">
    <property type="term" value="P:CAAX-box protein maturation"/>
    <property type="evidence" value="ECO:0007669"/>
    <property type="project" value="UniProtKB-ARBA"/>
</dbReference>
<proteinExistence type="predicted"/>
<gene>
    <name evidence="3" type="ORF">PWYN_14770</name>
</gene>
<feature type="domain" description="CAAX prenyl protease 2/Lysostaphin resistance protein A-like" evidence="2">
    <location>
        <begin position="127"/>
        <end position="210"/>
    </location>
</feature>
<accession>A0A098MEH7</accession>
<keyword evidence="1" id="KW-0472">Membrane</keyword>
<reference evidence="3 4" key="1">
    <citation type="submission" date="2014-08" db="EMBL/GenBank/DDBJ databases">
        <authorList>
            <person name="den Bakker H.C."/>
        </authorList>
    </citation>
    <scope>NUCLEOTIDE SEQUENCE [LARGE SCALE GENOMIC DNA]</scope>
    <source>
        <strain evidence="3 4">DSM 18334</strain>
    </source>
</reference>
<evidence type="ECO:0000259" key="2">
    <source>
        <dbReference type="Pfam" id="PF02517"/>
    </source>
</evidence>
<comment type="caution">
    <text evidence="3">The sequence shown here is derived from an EMBL/GenBank/DDBJ whole genome shotgun (WGS) entry which is preliminary data.</text>
</comment>
<reference evidence="3 4" key="2">
    <citation type="submission" date="2014-10" db="EMBL/GenBank/DDBJ databases">
        <title>Comparative genomics of the Paenibacillus odorifer group.</title>
        <authorList>
            <person name="Tsai Y.-C."/>
            <person name="Martin N."/>
            <person name="Korlach J."/>
            <person name="Wiedmann M."/>
        </authorList>
    </citation>
    <scope>NUCLEOTIDE SEQUENCE [LARGE SCALE GENOMIC DNA]</scope>
    <source>
        <strain evidence="3 4">DSM 18334</strain>
    </source>
</reference>
<keyword evidence="1" id="KW-0812">Transmembrane</keyword>
<evidence type="ECO:0000256" key="1">
    <source>
        <dbReference type="SAM" id="Phobius"/>
    </source>
</evidence>
<dbReference type="Proteomes" id="UP000029734">
    <property type="component" value="Unassembled WGS sequence"/>
</dbReference>
<dbReference type="InterPro" id="IPR052710">
    <property type="entry name" value="CAAX_protease"/>
</dbReference>
<dbReference type="PANTHER" id="PTHR36435:SF1">
    <property type="entry name" value="CAAX AMINO TERMINAL PROTEASE FAMILY PROTEIN"/>
    <property type="match status" value="1"/>
</dbReference>
<dbReference type="Pfam" id="PF02517">
    <property type="entry name" value="Rce1-like"/>
    <property type="match status" value="1"/>
</dbReference>
<feature type="transmembrane region" description="Helical" evidence="1">
    <location>
        <begin position="78"/>
        <end position="100"/>
    </location>
</feature>
<sequence length="214" mass="25292">MIKKETNYHFRNIDFIKFSIFYLFSNIFITILLNLTSDVYITIFPQLITNLILFSFSSRMRLSIRKSLNIVVLKQMKIYLIILISLLLFLLTAILFINILKFDQTYDQQTTLIQSITTNNERISKGIFFLSISLLLPLFEEFIFRGFIFNFFLERKNFLIAMLSSSLIFGILHEDLFFTTSVFGIILCWANHRTKSLLPGIFIHVIWNTINIFH</sequence>
<dbReference type="EMBL" id="JQCR01000002">
    <property type="protein sequence ID" value="KGE20461.1"/>
    <property type="molecule type" value="Genomic_DNA"/>
</dbReference>
<evidence type="ECO:0000313" key="3">
    <source>
        <dbReference type="EMBL" id="KGE20461.1"/>
    </source>
</evidence>
<keyword evidence="4" id="KW-1185">Reference proteome</keyword>
<dbReference type="eggNOG" id="COG1266">
    <property type="taxonomic scope" value="Bacteria"/>
</dbReference>
<evidence type="ECO:0000313" key="4">
    <source>
        <dbReference type="Proteomes" id="UP000029734"/>
    </source>
</evidence>
<dbReference type="RefSeq" id="WP_036652712.1">
    <property type="nucleotide sequence ID" value="NZ_JQCR01000002.1"/>
</dbReference>
<name>A0A098MEH7_9BACL</name>